<dbReference type="Proteomes" id="UP000198855">
    <property type="component" value="Unassembled WGS sequence"/>
</dbReference>
<organism evidence="1 2">
    <name type="scientific">Paenibacillus catalpae</name>
    <dbReference type="NCBI Taxonomy" id="1045775"/>
    <lineage>
        <taxon>Bacteria</taxon>
        <taxon>Bacillati</taxon>
        <taxon>Bacillota</taxon>
        <taxon>Bacilli</taxon>
        <taxon>Bacillales</taxon>
        <taxon>Paenibacillaceae</taxon>
        <taxon>Paenibacillus</taxon>
    </lineage>
</organism>
<gene>
    <name evidence="1" type="ORF">SAMN05216378_3414</name>
</gene>
<reference evidence="2" key="1">
    <citation type="submission" date="2016-10" db="EMBL/GenBank/DDBJ databases">
        <authorList>
            <person name="Varghese N."/>
            <person name="Submissions S."/>
        </authorList>
    </citation>
    <scope>NUCLEOTIDE SEQUENCE [LARGE SCALE GENOMIC DNA]</scope>
    <source>
        <strain evidence="2">CGMCC 1.10784</strain>
    </source>
</reference>
<dbReference type="AlphaFoldDB" id="A0A1I2BAR3"/>
<evidence type="ECO:0000313" key="1">
    <source>
        <dbReference type="EMBL" id="SFE52393.1"/>
    </source>
</evidence>
<sequence>MDIKLLAAYAPRLYLDKKEPFYPVRVGVTKIRQGGHSPSFPRRFEHLAREIEYVIEFAIYWDYDSQHLYELEHVWVHVDKDGAVADAEASFHGKYMKALLPDRSNLDGKTVSLYSQPGKHAFSAIPILFELLPHARTATDQDAGLDGLTLPDWYKAKGQYDDKTNELVRTYQQKYHRFTPTFEFVPYELAEKELLFVPWEELYEEIPDRIEAELATIRHRLKEPLEG</sequence>
<proteinExistence type="predicted"/>
<keyword evidence="2" id="KW-1185">Reference proteome</keyword>
<dbReference type="EMBL" id="FOMT01000003">
    <property type="protein sequence ID" value="SFE52393.1"/>
    <property type="molecule type" value="Genomic_DNA"/>
</dbReference>
<dbReference type="OrthoDB" id="1898185at2"/>
<accession>A0A1I2BAR3</accession>
<dbReference type="STRING" id="1045775.SAMN05216378_3414"/>
<evidence type="ECO:0000313" key="2">
    <source>
        <dbReference type="Proteomes" id="UP000198855"/>
    </source>
</evidence>
<protein>
    <submittedName>
        <fullName evidence="1">Uncharacterized protein</fullName>
    </submittedName>
</protein>
<name>A0A1I2BAR3_9BACL</name>
<dbReference type="RefSeq" id="WP_091187258.1">
    <property type="nucleotide sequence ID" value="NZ_FOMT01000003.1"/>
</dbReference>